<dbReference type="AlphaFoldDB" id="A0AAE3JLH9"/>
<evidence type="ECO:0000313" key="3">
    <source>
        <dbReference type="Proteomes" id="UP001199795"/>
    </source>
</evidence>
<organism evidence="2 3">
    <name type="scientific">Wocania arenilitoris</name>
    <dbReference type="NCBI Taxonomy" id="2044858"/>
    <lineage>
        <taxon>Bacteria</taxon>
        <taxon>Pseudomonadati</taxon>
        <taxon>Bacteroidota</taxon>
        <taxon>Flavobacteriia</taxon>
        <taxon>Flavobacteriales</taxon>
        <taxon>Flavobacteriaceae</taxon>
        <taxon>Wocania</taxon>
    </lineage>
</organism>
<evidence type="ECO:0000313" key="2">
    <source>
        <dbReference type="EMBL" id="MCF7568299.1"/>
    </source>
</evidence>
<accession>A0AAE3JLH9</accession>
<dbReference type="Gene3D" id="3.40.630.30">
    <property type="match status" value="1"/>
</dbReference>
<gene>
    <name evidence="2" type="ORF">L3X37_07975</name>
</gene>
<dbReference type="InterPro" id="IPR016181">
    <property type="entry name" value="Acyl_CoA_acyltransferase"/>
</dbReference>
<dbReference type="Pfam" id="PF00583">
    <property type="entry name" value="Acetyltransf_1"/>
    <property type="match status" value="1"/>
</dbReference>
<feature type="domain" description="N-acetyltransferase" evidence="1">
    <location>
        <begin position="6"/>
        <end position="42"/>
    </location>
</feature>
<dbReference type="GO" id="GO:0016747">
    <property type="term" value="F:acyltransferase activity, transferring groups other than amino-acyl groups"/>
    <property type="evidence" value="ECO:0007669"/>
    <property type="project" value="InterPro"/>
</dbReference>
<evidence type="ECO:0000259" key="1">
    <source>
        <dbReference type="Pfam" id="PF00583"/>
    </source>
</evidence>
<sequence length="45" mass="5219">MHNSLIINALLKWCKTKNINEIRLDVYENNPSAIKAYKKAGFKNI</sequence>
<proteinExistence type="predicted"/>
<dbReference type="InterPro" id="IPR000182">
    <property type="entry name" value="GNAT_dom"/>
</dbReference>
<dbReference type="RefSeq" id="WP_237239645.1">
    <property type="nucleotide sequence ID" value="NZ_JAKKDU010000008.1"/>
</dbReference>
<keyword evidence="3" id="KW-1185">Reference proteome</keyword>
<comment type="caution">
    <text evidence="2">The sequence shown here is derived from an EMBL/GenBank/DDBJ whole genome shotgun (WGS) entry which is preliminary data.</text>
</comment>
<name>A0AAE3JLH9_9FLAO</name>
<dbReference type="SUPFAM" id="SSF55729">
    <property type="entry name" value="Acyl-CoA N-acyltransferases (Nat)"/>
    <property type="match status" value="1"/>
</dbReference>
<protein>
    <submittedName>
        <fullName evidence="2">GNAT family N-acetyltransferase</fullName>
    </submittedName>
</protein>
<reference evidence="2" key="1">
    <citation type="submission" date="2022-01" db="EMBL/GenBank/DDBJ databases">
        <title>Draft genome sequence of Sabulilitoribacter arenilitoris KCTC 52401.</title>
        <authorList>
            <person name="Oh J.-S."/>
        </authorList>
    </citation>
    <scope>NUCLEOTIDE SEQUENCE</scope>
    <source>
        <strain evidence="2">HMF6543</strain>
    </source>
</reference>
<dbReference type="Proteomes" id="UP001199795">
    <property type="component" value="Unassembled WGS sequence"/>
</dbReference>
<dbReference type="EMBL" id="JAKKDU010000008">
    <property type="protein sequence ID" value="MCF7568299.1"/>
    <property type="molecule type" value="Genomic_DNA"/>
</dbReference>